<dbReference type="InterPro" id="IPR021109">
    <property type="entry name" value="Peptidase_aspartic_dom_sf"/>
</dbReference>
<dbReference type="Pfam" id="PF14543">
    <property type="entry name" value="TAXi_N"/>
    <property type="match status" value="1"/>
</dbReference>
<dbReference type="InterPro" id="IPR032799">
    <property type="entry name" value="TAXi_C"/>
</dbReference>
<evidence type="ECO:0000313" key="5">
    <source>
        <dbReference type="EMBL" id="PHT94065.1"/>
    </source>
</evidence>
<feature type="region of interest" description="Disordered" evidence="2">
    <location>
        <begin position="1"/>
        <end position="29"/>
    </location>
</feature>
<organism evidence="5 6">
    <name type="scientific">Capsicum annuum</name>
    <name type="common">Capsicum pepper</name>
    <dbReference type="NCBI Taxonomy" id="4072"/>
    <lineage>
        <taxon>Eukaryota</taxon>
        <taxon>Viridiplantae</taxon>
        <taxon>Streptophyta</taxon>
        <taxon>Embryophyta</taxon>
        <taxon>Tracheophyta</taxon>
        <taxon>Spermatophyta</taxon>
        <taxon>Magnoliopsida</taxon>
        <taxon>eudicotyledons</taxon>
        <taxon>Gunneridae</taxon>
        <taxon>Pentapetalae</taxon>
        <taxon>asterids</taxon>
        <taxon>lamiids</taxon>
        <taxon>Solanales</taxon>
        <taxon>Solanaceae</taxon>
        <taxon>Solanoideae</taxon>
        <taxon>Capsiceae</taxon>
        <taxon>Capsicum</taxon>
    </lineage>
</organism>
<dbReference type="Pfam" id="PF14541">
    <property type="entry name" value="TAXi_C"/>
    <property type="match status" value="1"/>
</dbReference>
<proteinExistence type="inferred from homology"/>
<evidence type="ECO:0000313" key="6">
    <source>
        <dbReference type="Proteomes" id="UP000222542"/>
    </source>
</evidence>
<name>A0A2G3AIK0_CAPAN</name>
<comment type="caution">
    <text evidence="5">The sequence shown here is derived from an EMBL/GenBank/DDBJ whole genome shotgun (WGS) entry which is preliminary data.</text>
</comment>
<reference evidence="5 6" key="2">
    <citation type="journal article" date="2017" name="Genome Biol.">
        <title>New reference genome sequences of hot pepper reveal the massive evolution of plant disease-resistance genes by retroduplication.</title>
        <authorList>
            <person name="Kim S."/>
            <person name="Park J."/>
            <person name="Yeom S.I."/>
            <person name="Kim Y.M."/>
            <person name="Seo E."/>
            <person name="Kim K.T."/>
            <person name="Kim M.S."/>
            <person name="Lee J.M."/>
            <person name="Cheong K."/>
            <person name="Shin H.S."/>
            <person name="Kim S.B."/>
            <person name="Han K."/>
            <person name="Lee J."/>
            <person name="Park M."/>
            <person name="Lee H.A."/>
            <person name="Lee H.Y."/>
            <person name="Lee Y."/>
            <person name="Oh S."/>
            <person name="Lee J.H."/>
            <person name="Choi E."/>
            <person name="Choi E."/>
            <person name="Lee S.E."/>
            <person name="Jeon J."/>
            <person name="Kim H."/>
            <person name="Choi G."/>
            <person name="Song H."/>
            <person name="Lee J."/>
            <person name="Lee S.C."/>
            <person name="Kwon J.K."/>
            <person name="Lee H.Y."/>
            <person name="Koo N."/>
            <person name="Hong Y."/>
            <person name="Kim R.W."/>
            <person name="Kang W.H."/>
            <person name="Huh J.H."/>
            <person name="Kang B.C."/>
            <person name="Yang T.J."/>
            <person name="Lee Y.H."/>
            <person name="Bennetzen J.L."/>
            <person name="Choi D."/>
        </authorList>
    </citation>
    <scope>NUCLEOTIDE SEQUENCE [LARGE SCALE GENOMIC DNA]</scope>
    <source>
        <strain evidence="6">cv. CM334</strain>
    </source>
</reference>
<dbReference type="GO" id="GO:0006508">
    <property type="term" value="P:proteolysis"/>
    <property type="evidence" value="ECO:0007669"/>
    <property type="project" value="InterPro"/>
</dbReference>
<dbReference type="Proteomes" id="UP000222542">
    <property type="component" value="Unassembled WGS sequence"/>
</dbReference>
<feature type="compositionally biased region" description="Polar residues" evidence="2">
    <location>
        <begin position="13"/>
        <end position="22"/>
    </location>
</feature>
<dbReference type="EMBL" id="AYRZ02000001">
    <property type="protein sequence ID" value="PHT94065.1"/>
    <property type="molecule type" value="Genomic_DNA"/>
</dbReference>
<reference evidence="5 6" key="1">
    <citation type="journal article" date="2014" name="Nat. Genet.">
        <title>Genome sequence of the hot pepper provides insights into the evolution of pungency in Capsicum species.</title>
        <authorList>
            <person name="Kim S."/>
            <person name="Park M."/>
            <person name="Yeom S.I."/>
            <person name="Kim Y.M."/>
            <person name="Lee J.M."/>
            <person name="Lee H.A."/>
            <person name="Seo E."/>
            <person name="Choi J."/>
            <person name="Cheong K."/>
            <person name="Kim K.T."/>
            <person name="Jung K."/>
            <person name="Lee G.W."/>
            <person name="Oh S.K."/>
            <person name="Bae C."/>
            <person name="Kim S.B."/>
            <person name="Lee H.Y."/>
            <person name="Kim S.Y."/>
            <person name="Kim M.S."/>
            <person name="Kang B.C."/>
            <person name="Jo Y.D."/>
            <person name="Yang H.B."/>
            <person name="Jeong H.J."/>
            <person name="Kang W.H."/>
            <person name="Kwon J.K."/>
            <person name="Shin C."/>
            <person name="Lim J.Y."/>
            <person name="Park J.H."/>
            <person name="Huh J.H."/>
            <person name="Kim J.S."/>
            <person name="Kim B.D."/>
            <person name="Cohen O."/>
            <person name="Paran I."/>
            <person name="Suh M.C."/>
            <person name="Lee S.B."/>
            <person name="Kim Y.K."/>
            <person name="Shin Y."/>
            <person name="Noh S.J."/>
            <person name="Park J."/>
            <person name="Seo Y.S."/>
            <person name="Kwon S.Y."/>
            <person name="Kim H.A."/>
            <person name="Park J.M."/>
            <person name="Kim H.J."/>
            <person name="Choi S.B."/>
            <person name="Bosland P.W."/>
            <person name="Reeves G."/>
            <person name="Jo S.H."/>
            <person name="Lee B.W."/>
            <person name="Cho H.T."/>
            <person name="Choi H.S."/>
            <person name="Lee M.S."/>
            <person name="Yu Y."/>
            <person name="Do Choi Y."/>
            <person name="Park B.S."/>
            <person name="van Deynze A."/>
            <person name="Ashrafi H."/>
            <person name="Hill T."/>
            <person name="Kim W.T."/>
            <person name="Pai H.S."/>
            <person name="Ahn H.K."/>
            <person name="Yeam I."/>
            <person name="Giovannoni J.J."/>
            <person name="Rose J.K."/>
            <person name="Sorensen I."/>
            <person name="Lee S.J."/>
            <person name="Kim R.W."/>
            <person name="Choi I.Y."/>
            <person name="Choi B.S."/>
            <person name="Lim J.S."/>
            <person name="Lee Y.H."/>
            <person name="Choi D."/>
        </authorList>
    </citation>
    <scope>NUCLEOTIDE SEQUENCE [LARGE SCALE GENOMIC DNA]</scope>
    <source>
        <strain evidence="6">cv. CM334</strain>
    </source>
</reference>
<dbReference type="Gene3D" id="2.40.70.10">
    <property type="entry name" value="Acid Proteases"/>
    <property type="match status" value="2"/>
</dbReference>
<gene>
    <name evidence="5" type="ORF">T459_01947</name>
</gene>
<dbReference type="GO" id="GO:0004190">
    <property type="term" value="F:aspartic-type endopeptidase activity"/>
    <property type="evidence" value="ECO:0007669"/>
    <property type="project" value="InterPro"/>
</dbReference>
<dbReference type="PANTHER" id="PTHR47965">
    <property type="entry name" value="ASPARTYL PROTEASE-RELATED"/>
    <property type="match status" value="1"/>
</dbReference>
<evidence type="ECO:0000259" key="3">
    <source>
        <dbReference type="Pfam" id="PF14541"/>
    </source>
</evidence>
<feature type="domain" description="Xylanase inhibitor N-terminal" evidence="4">
    <location>
        <begin position="47"/>
        <end position="170"/>
    </location>
</feature>
<evidence type="ECO:0000256" key="2">
    <source>
        <dbReference type="SAM" id="MobiDB-lite"/>
    </source>
</evidence>
<dbReference type="Gramene" id="PHT94065">
    <property type="protein sequence ID" value="PHT94065"/>
    <property type="gene ID" value="T459_01947"/>
</dbReference>
<comment type="similarity">
    <text evidence="1">Belongs to the peptidase A1 family.</text>
</comment>
<evidence type="ECO:0000259" key="4">
    <source>
        <dbReference type="Pfam" id="PF14543"/>
    </source>
</evidence>
<dbReference type="PANTHER" id="PTHR47965:SF16">
    <property type="entry name" value="BASIC 7S GLOBULIN-LIKE"/>
    <property type="match status" value="1"/>
</dbReference>
<accession>A0A2G3AIK0</accession>
<keyword evidence="6" id="KW-1185">Reference proteome</keyword>
<dbReference type="STRING" id="4072.A0A2G3AIK0"/>
<feature type="domain" description="Xylanase inhibitor C-terminal" evidence="3">
    <location>
        <begin position="205"/>
        <end position="307"/>
    </location>
</feature>
<dbReference type="AlphaFoldDB" id="A0A2G3AIK0"/>
<dbReference type="SUPFAM" id="SSF50630">
    <property type="entry name" value="Acid proteases"/>
    <property type="match status" value="1"/>
</dbReference>
<dbReference type="InterPro" id="IPR001461">
    <property type="entry name" value="Aspartic_peptidase_A1"/>
</dbReference>
<evidence type="ECO:0008006" key="7">
    <source>
        <dbReference type="Google" id="ProtNLM"/>
    </source>
</evidence>
<evidence type="ECO:0000256" key="1">
    <source>
        <dbReference type="ARBA" id="ARBA00007447"/>
    </source>
</evidence>
<dbReference type="InterPro" id="IPR032861">
    <property type="entry name" value="TAXi_N"/>
</dbReference>
<sequence>MSADMLKERHQRGQASEASFPQAQDRAKDLGNEEGWPIVGGTMGAARTKLCAADTSKNEPPGCNNNTCYIWGDNPLINTYYDRAEVAEYVLAIDSTPGVRVTWPRFIFTCLLERDMMRLLENGVTEIADFGCESPISIPNQLALDPKFTRKFGLCLSSSTTSRGVMFIGSSPYYVYNPKKIDISKNLLYTKLITNKRKSFLVSEEYYIQVSYIRIAGQDVPLNKTLLYINKETGHGGTRVSTATPFTILHTSIYDALRTTFIKVLPKNVTIVDPLSMSQLGACFYSENIKSTNVGPNVPIIDIVLHKPSAF</sequence>
<protein>
    <recommendedName>
        <fullName evidence="7">Xylanase inhibitor C-terminal domain-containing protein</fullName>
    </recommendedName>
</protein>